<dbReference type="GO" id="GO:0016491">
    <property type="term" value="F:oxidoreductase activity"/>
    <property type="evidence" value="ECO:0007669"/>
    <property type="project" value="UniProtKB-KW"/>
</dbReference>
<dbReference type="Gene3D" id="3.40.50.720">
    <property type="entry name" value="NAD(P)-binding Rossmann-like Domain"/>
    <property type="match status" value="1"/>
</dbReference>
<dbReference type="PRINTS" id="PR00081">
    <property type="entry name" value="GDHRDH"/>
</dbReference>
<evidence type="ECO:0000256" key="2">
    <source>
        <dbReference type="ARBA" id="ARBA00023002"/>
    </source>
</evidence>
<protein>
    <submittedName>
        <fullName evidence="3">SDR family oxidoreductase</fullName>
    </submittedName>
</protein>
<dbReference type="Pfam" id="PF13561">
    <property type="entry name" value="adh_short_C2"/>
    <property type="match status" value="1"/>
</dbReference>
<dbReference type="CDD" id="cd05233">
    <property type="entry name" value="SDR_c"/>
    <property type="match status" value="1"/>
</dbReference>
<sequence length="283" mass="30619">MHTFHTPVEGKVGLLTGGTSGFGYEMVQALLQQGANLAVFSVDELSDADLAKIRKIDTGNVEFYTQDIMAAGASQKMVDQTVERFGKLDFVIVNAGFALRVEESLLNVSLDKLAEDMRTQFEVFPIAFATLALAAARVIAPRYAAVAPDPDTEHRPDSGAIVVTLSETSLCPLRDDMLAYGAAKRACLAIMQSLAATLGPQNIRVNGIAPGFANTARPRQFYSRHPQIKADIDAKAHLKPAFMHPGAVVPAVLYLLTDNYVTGEVIALDGGYNIQLNRYFQDT</sequence>
<evidence type="ECO:0000313" key="3">
    <source>
        <dbReference type="EMBL" id="MBD3324630.1"/>
    </source>
</evidence>
<dbReference type="AlphaFoldDB" id="A0A9D5Q5H5"/>
<accession>A0A9D5Q5H5</accession>
<keyword evidence="2" id="KW-0560">Oxidoreductase</keyword>
<comment type="similarity">
    <text evidence="1">Belongs to the short-chain dehydrogenases/reductases (SDR) family.</text>
</comment>
<evidence type="ECO:0000313" key="4">
    <source>
        <dbReference type="Proteomes" id="UP000649604"/>
    </source>
</evidence>
<proteinExistence type="inferred from homology"/>
<dbReference type="PANTHER" id="PTHR43639:SF1">
    <property type="entry name" value="SHORT-CHAIN DEHYDROGENASE_REDUCTASE FAMILY PROTEIN"/>
    <property type="match status" value="1"/>
</dbReference>
<dbReference type="SUPFAM" id="SSF51735">
    <property type="entry name" value="NAD(P)-binding Rossmann-fold domains"/>
    <property type="match status" value="1"/>
</dbReference>
<dbReference type="InterPro" id="IPR002347">
    <property type="entry name" value="SDR_fam"/>
</dbReference>
<comment type="caution">
    <text evidence="3">The sequence shown here is derived from an EMBL/GenBank/DDBJ whole genome shotgun (WGS) entry which is preliminary data.</text>
</comment>
<evidence type="ECO:0000256" key="1">
    <source>
        <dbReference type="ARBA" id="ARBA00006484"/>
    </source>
</evidence>
<reference evidence="3" key="1">
    <citation type="submission" date="2019-11" db="EMBL/GenBank/DDBJ databases">
        <title>Microbial mats filling the niche in hypersaline microbial mats.</title>
        <authorList>
            <person name="Wong H.L."/>
            <person name="Macleod F.I."/>
            <person name="White R.A. III"/>
            <person name="Burns B.P."/>
        </authorList>
    </citation>
    <scope>NUCLEOTIDE SEQUENCE</scope>
    <source>
        <strain evidence="3">Rbin_158</strain>
    </source>
</reference>
<name>A0A9D5Q5H5_9BACT</name>
<gene>
    <name evidence="3" type="ORF">GF339_08605</name>
</gene>
<organism evidence="3 4">
    <name type="scientific">candidate division KSB3 bacterium</name>
    <dbReference type="NCBI Taxonomy" id="2044937"/>
    <lineage>
        <taxon>Bacteria</taxon>
        <taxon>candidate division KSB3</taxon>
    </lineage>
</organism>
<dbReference type="InterPro" id="IPR036291">
    <property type="entry name" value="NAD(P)-bd_dom_sf"/>
</dbReference>
<dbReference type="Proteomes" id="UP000649604">
    <property type="component" value="Unassembled WGS sequence"/>
</dbReference>
<dbReference type="PANTHER" id="PTHR43639">
    <property type="entry name" value="OXIDOREDUCTASE, SHORT-CHAIN DEHYDROGENASE/REDUCTASE FAMILY (AFU_ORTHOLOGUE AFUA_5G02870)"/>
    <property type="match status" value="1"/>
</dbReference>
<dbReference type="EMBL" id="WJJP01000268">
    <property type="protein sequence ID" value="MBD3324630.1"/>
    <property type="molecule type" value="Genomic_DNA"/>
</dbReference>